<reference evidence="1" key="1">
    <citation type="submission" date="2020-06" db="EMBL/GenBank/DDBJ databases">
        <authorList>
            <consortium name="Plant Systems Biology data submission"/>
        </authorList>
    </citation>
    <scope>NUCLEOTIDE SEQUENCE</scope>
    <source>
        <strain evidence="1">D6</strain>
    </source>
</reference>
<organism evidence="1 2">
    <name type="scientific">Seminavis robusta</name>
    <dbReference type="NCBI Taxonomy" id="568900"/>
    <lineage>
        <taxon>Eukaryota</taxon>
        <taxon>Sar</taxon>
        <taxon>Stramenopiles</taxon>
        <taxon>Ochrophyta</taxon>
        <taxon>Bacillariophyta</taxon>
        <taxon>Bacillariophyceae</taxon>
        <taxon>Bacillariophycidae</taxon>
        <taxon>Naviculales</taxon>
        <taxon>Naviculaceae</taxon>
        <taxon>Seminavis</taxon>
    </lineage>
</organism>
<dbReference type="AlphaFoldDB" id="A0A9N8E909"/>
<evidence type="ECO:0008006" key="3">
    <source>
        <dbReference type="Google" id="ProtNLM"/>
    </source>
</evidence>
<dbReference type="Proteomes" id="UP001153069">
    <property type="component" value="Unassembled WGS sequence"/>
</dbReference>
<dbReference type="OrthoDB" id="43550at2759"/>
<name>A0A9N8E909_9STRA</name>
<gene>
    <name evidence="1" type="ORF">SEMRO_759_G198190.1</name>
</gene>
<proteinExistence type="predicted"/>
<evidence type="ECO:0000313" key="2">
    <source>
        <dbReference type="Proteomes" id="UP001153069"/>
    </source>
</evidence>
<dbReference type="EMBL" id="CAICTM010000758">
    <property type="protein sequence ID" value="CAB9516075.1"/>
    <property type="molecule type" value="Genomic_DNA"/>
</dbReference>
<sequence length="359" mass="38683">MQRNIIQGLKKFGGQLKENREVFGATPILVVESALRVPKSTGKRAAKKEEPSQLSQHVQLLLGSSGLRSTSTRPSTDHFPFQEDVNQTAAFAQRLGASTIIGVGGTAALELAKSVAQESSNFEELVLVPGTDGATLLTATSHPLLTDPEQNALIPGPASLRDDLGFHLVLPELNRSKTDPQLTAVYSSLVLGLDAIYRRDSDDKECITMIQSAATILEHVNDGSLGSVKDTEIQDLMLWAGSRMLFGVDSGSYRSIPLALTCSLIPTTFSSYSFGDFMSCLLPGVLSLLEEKDEYKDLALEISSRLGQHCPRLENLQGGAVSINALLAQVQTTADLWDCQDAPDAQLEKVLSVSLESNR</sequence>
<evidence type="ECO:0000313" key="1">
    <source>
        <dbReference type="EMBL" id="CAB9516075.1"/>
    </source>
</evidence>
<accession>A0A9N8E909</accession>
<protein>
    <recommendedName>
        <fullName evidence="3">Alcohol dehydrogenase iron-type/glycerol dehydrogenase GldA domain-containing protein</fullName>
    </recommendedName>
</protein>
<comment type="caution">
    <text evidence="1">The sequence shown here is derived from an EMBL/GenBank/DDBJ whole genome shotgun (WGS) entry which is preliminary data.</text>
</comment>
<keyword evidence="2" id="KW-1185">Reference proteome</keyword>